<dbReference type="EMBL" id="JBDPGJ010000001">
    <property type="protein sequence ID" value="MEX0405047.1"/>
    <property type="molecule type" value="Genomic_DNA"/>
</dbReference>
<dbReference type="SUPFAM" id="SSF51905">
    <property type="entry name" value="FAD/NAD(P)-binding domain"/>
    <property type="match status" value="1"/>
</dbReference>
<dbReference type="Pfam" id="PF01494">
    <property type="entry name" value="FAD_binding_3"/>
    <property type="match status" value="1"/>
</dbReference>
<dbReference type="PANTHER" id="PTHR13789">
    <property type="entry name" value="MONOOXYGENASE"/>
    <property type="match status" value="1"/>
</dbReference>
<keyword evidence="2" id="KW-0285">Flavoprotein</keyword>
<protein>
    <submittedName>
        <fullName evidence="7">FAD-dependent monooxygenase</fullName>
    </submittedName>
</protein>
<evidence type="ECO:0000313" key="8">
    <source>
        <dbReference type="Proteomes" id="UP001556692"/>
    </source>
</evidence>
<reference evidence="7 8" key="1">
    <citation type="submission" date="2024-05" db="EMBL/GenBank/DDBJ databases">
        <authorList>
            <person name="Jiang F."/>
        </authorList>
    </citation>
    <scope>NUCLEOTIDE SEQUENCE [LARGE SCALE GENOMIC DNA]</scope>
    <source>
        <strain evidence="7 8">LZ166</strain>
    </source>
</reference>
<comment type="cofactor">
    <cofactor evidence="1">
        <name>FAD</name>
        <dbReference type="ChEBI" id="CHEBI:57692"/>
    </cofactor>
</comment>
<organism evidence="7 8">
    <name type="scientific">Aquibium pacificus</name>
    <dbReference type="NCBI Taxonomy" id="3153579"/>
    <lineage>
        <taxon>Bacteria</taxon>
        <taxon>Pseudomonadati</taxon>
        <taxon>Pseudomonadota</taxon>
        <taxon>Alphaproteobacteria</taxon>
        <taxon>Hyphomicrobiales</taxon>
        <taxon>Phyllobacteriaceae</taxon>
        <taxon>Aquibium</taxon>
    </lineage>
</organism>
<dbReference type="RefSeq" id="WP_367952903.1">
    <property type="nucleotide sequence ID" value="NZ_JBDPGJ010000001.1"/>
</dbReference>
<keyword evidence="8" id="KW-1185">Reference proteome</keyword>
<dbReference type="PRINTS" id="PR00420">
    <property type="entry name" value="RNGMNOXGNASE"/>
</dbReference>
<dbReference type="Proteomes" id="UP001556692">
    <property type="component" value="Unassembled WGS sequence"/>
</dbReference>
<evidence type="ECO:0000256" key="4">
    <source>
        <dbReference type="ARBA" id="ARBA00023002"/>
    </source>
</evidence>
<feature type="domain" description="FAD-binding" evidence="6">
    <location>
        <begin position="10"/>
        <end position="357"/>
    </location>
</feature>
<sequence length="404" mass="43084">MTAESRPKTILIAGAGMAGLTSAIAFAARGHSVRVFEKAPRLEEVGAGLQLSPNATKILDELGVLELVRPASARPEAIVLRDAYGLKEIARVPLGNFAEKRWGAPYLTVHRADLQSALVSRLRRESGVELITGAHVRDLAIHSKGATLSIDEGGRILEASGDLVVGADGVWSTLRGDEGARQSFTGLTAWRTTIRRGEPHGFSEGMIAGDVVTAYLHPRFHMVAYPIRGGAAVNLVAITKGTRIAPSWSAGADSGELARDLAVAPGLAKLAEGAGSWTRWPLHVVDPRGPWISERGIALIGDAAHAMTPFAAQGAAMAIEDAAVIAGLVDRHGDDLPAALAAYERQRRPRIARVARRGAFNRFAWHAAGPIAIGRNLVLAMRTPERLAADFDWLYGWDRTTAKD</sequence>
<evidence type="ECO:0000256" key="5">
    <source>
        <dbReference type="ARBA" id="ARBA00023033"/>
    </source>
</evidence>
<dbReference type="GO" id="GO:0004497">
    <property type="term" value="F:monooxygenase activity"/>
    <property type="evidence" value="ECO:0007669"/>
    <property type="project" value="UniProtKB-KW"/>
</dbReference>
<dbReference type="InterPro" id="IPR002938">
    <property type="entry name" value="FAD-bd"/>
</dbReference>
<evidence type="ECO:0000256" key="2">
    <source>
        <dbReference type="ARBA" id="ARBA00022630"/>
    </source>
</evidence>
<evidence type="ECO:0000259" key="6">
    <source>
        <dbReference type="Pfam" id="PF01494"/>
    </source>
</evidence>
<dbReference type="InterPro" id="IPR036188">
    <property type="entry name" value="FAD/NAD-bd_sf"/>
</dbReference>
<gene>
    <name evidence="7" type="ORF">ABGN05_05150</name>
</gene>
<dbReference type="SUPFAM" id="SSF54373">
    <property type="entry name" value="FAD-linked reductases, C-terminal domain"/>
    <property type="match status" value="1"/>
</dbReference>
<name>A0ABV3SE62_9HYPH</name>
<keyword evidence="4" id="KW-0560">Oxidoreductase</keyword>
<keyword evidence="3" id="KW-0274">FAD</keyword>
<proteinExistence type="predicted"/>
<keyword evidence="5 7" id="KW-0503">Monooxygenase</keyword>
<accession>A0ABV3SE62</accession>
<dbReference type="InterPro" id="IPR050493">
    <property type="entry name" value="FAD-dep_Monooxygenase_BioMet"/>
</dbReference>
<comment type="caution">
    <text evidence="7">The sequence shown here is derived from an EMBL/GenBank/DDBJ whole genome shotgun (WGS) entry which is preliminary data.</text>
</comment>
<evidence type="ECO:0000313" key="7">
    <source>
        <dbReference type="EMBL" id="MEX0405047.1"/>
    </source>
</evidence>
<dbReference type="Gene3D" id="3.50.50.60">
    <property type="entry name" value="FAD/NAD(P)-binding domain"/>
    <property type="match status" value="1"/>
</dbReference>
<evidence type="ECO:0000256" key="3">
    <source>
        <dbReference type="ARBA" id="ARBA00022827"/>
    </source>
</evidence>
<dbReference type="PANTHER" id="PTHR13789:SF318">
    <property type="entry name" value="GERANYLGERANYL DIPHOSPHATE REDUCTASE"/>
    <property type="match status" value="1"/>
</dbReference>
<evidence type="ECO:0000256" key="1">
    <source>
        <dbReference type="ARBA" id="ARBA00001974"/>
    </source>
</evidence>